<reference evidence="5 6" key="1">
    <citation type="journal article" date="2019" name="Nat. Ecol. Evol.">
        <title>Megaphylogeny resolves global patterns of mushroom evolution.</title>
        <authorList>
            <person name="Varga T."/>
            <person name="Krizsan K."/>
            <person name="Foldi C."/>
            <person name="Dima B."/>
            <person name="Sanchez-Garcia M."/>
            <person name="Sanchez-Ramirez S."/>
            <person name="Szollosi G.J."/>
            <person name="Szarkandi J.G."/>
            <person name="Papp V."/>
            <person name="Albert L."/>
            <person name="Andreopoulos W."/>
            <person name="Angelini C."/>
            <person name="Antonin V."/>
            <person name="Barry K.W."/>
            <person name="Bougher N.L."/>
            <person name="Buchanan P."/>
            <person name="Buyck B."/>
            <person name="Bense V."/>
            <person name="Catcheside P."/>
            <person name="Chovatia M."/>
            <person name="Cooper J."/>
            <person name="Damon W."/>
            <person name="Desjardin D."/>
            <person name="Finy P."/>
            <person name="Geml J."/>
            <person name="Haridas S."/>
            <person name="Hughes K."/>
            <person name="Justo A."/>
            <person name="Karasinski D."/>
            <person name="Kautmanova I."/>
            <person name="Kiss B."/>
            <person name="Kocsube S."/>
            <person name="Kotiranta H."/>
            <person name="LaButti K.M."/>
            <person name="Lechner B.E."/>
            <person name="Liimatainen K."/>
            <person name="Lipzen A."/>
            <person name="Lukacs Z."/>
            <person name="Mihaltcheva S."/>
            <person name="Morgado L.N."/>
            <person name="Niskanen T."/>
            <person name="Noordeloos M.E."/>
            <person name="Ohm R.A."/>
            <person name="Ortiz-Santana B."/>
            <person name="Ovrebo C."/>
            <person name="Racz N."/>
            <person name="Riley R."/>
            <person name="Savchenko A."/>
            <person name="Shiryaev A."/>
            <person name="Soop K."/>
            <person name="Spirin V."/>
            <person name="Szebenyi C."/>
            <person name="Tomsovsky M."/>
            <person name="Tulloss R.E."/>
            <person name="Uehling J."/>
            <person name="Grigoriev I.V."/>
            <person name="Vagvolgyi C."/>
            <person name="Papp T."/>
            <person name="Martin F.M."/>
            <person name="Miettinen O."/>
            <person name="Hibbett D.S."/>
            <person name="Nagy L.G."/>
        </authorList>
    </citation>
    <scope>NUCLEOTIDE SEQUENCE [LARGE SCALE GENOMIC DNA]</scope>
    <source>
        <strain evidence="5 6">CBS 309.79</strain>
    </source>
</reference>
<feature type="domain" description="Carboxylesterase type B" evidence="4">
    <location>
        <begin position="45"/>
        <end position="515"/>
    </location>
</feature>
<dbReference type="STRING" id="1884261.A0A5C3QZM3"/>
<dbReference type="PROSITE" id="PS00941">
    <property type="entry name" value="CARBOXYLESTERASE_B_2"/>
    <property type="match status" value="1"/>
</dbReference>
<evidence type="ECO:0000256" key="3">
    <source>
        <dbReference type="RuleBase" id="RU361235"/>
    </source>
</evidence>
<dbReference type="InterPro" id="IPR019819">
    <property type="entry name" value="Carboxylesterase_B_CS"/>
</dbReference>
<dbReference type="EC" id="3.1.1.-" evidence="3"/>
<dbReference type="InterPro" id="IPR029058">
    <property type="entry name" value="AB_hydrolase_fold"/>
</dbReference>
<dbReference type="InterPro" id="IPR050309">
    <property type="entry name" value="Type-B_Carboxylest/Lipase"/>
</dbReference>
<sequence>MFSCYSLQKPGAFVFMTASTFRLLAFLTFSTLAVAGVSPDTVDLGYATYRGNTNELDIISFLGIRYAAAPEGDLRWRAPQSPPRVSGVQAATEQPNQCFQSPFGASPVSPLRTFQLTGKRPPRQSLPADQSEDCLFLSVYLPASSLDLSASLPVVVWFHGGGYIAGQGKTFDGGDLVKASGDGVIAVVIQYRLGVFGFLGGRDVKANGDLNAGLLDQHFALEWVQQHIPKFGGDPRRVTLWGQSAGAGSILQQAIANDGETGTALFRNIITSSTFLPPQYKFDDDIPEGLFYEVVSQSNCCCAQDKIACLRDADPAALQAANQAINRAGLFGTFTFVPVVDGTFIRRSPVDSLASGKVNGARLLAVTNANEGQIFVNATLTPVSMQEYMLLLFPKFTPQQALVVSDLYARTGIPLEQQLALAHGESTFVCPTYYLLDAFEDPAKFKGEFAIAPATHGSDVPLYFPTGRNITVDDPDFTASFASSFLSFVISEDPNLKVNARSVTPSWPNFGGVQSEMLFNRTQDGLPDIKLVESDGERLERCRLWQSLIAFTGQ</sequence>
<evidence type="ECO:0000259" key="4">
    <source>
        <dbReference type="Pfam" id="PF00135"/>
    </source>
</evidence>
<proteinExistence type="inferred from homology"/>
<dbReference type="OrthoDB" id="408631at2759"/>
<evidence type="ECO:0000256" key="1">
    <source>
        <dbReference type="ARBA" id="ARBA00005964"/>
    </source>
</evidence>
<dbReference type="PANTHER" id="PTHR11559">
    <property type="entry name" value="CARBOXYLESTERASE"/>
    <property type="match status" value="1"/>
</dbReference>
<evidence type="ECO:0000256" key="2">
    <source>
        <dbReference type="ARBA" id="ARBA00022801"/>
    </source>
</evidence>
<dbReference type="Pfam" id="PF00135">
    <property type="entry name" value="COesterase"/>
    <property type="match status" value="1"/>
</dbReference>
<dbReference type="SUPFAM" id="SSF53474">
    <property type="entry name" value="alpha/beta-Hydrolases"/>
    <property type="match status" value="1"/>
</dbReference>
<evidence type="ECO:0000313" key="6">
    <source>
        <dbReference type="Proteomes" id="UP000305067"/>
    </source>
</evidence>
<organism evidence="5 6">
    <name type="scientific">Pterulicium gracile</name>
    <dbReference type="NCBI Taxonomy" id="1884261"/>
    <lineage>
        <taxon>Eukaryota</taxon>
        <taxon>Fungi</taxon>
        <taxon>Dikarya</taxon>
        <taxon>Basidiomycota</taxon>
        <taxon>Agaricomycotina</taxon>
        <taxon>Agaricomycetes</taxon>
        <taxon>Agaricomycetidae</taxon>
        <taxon>Agaricales</taxon>
        <taxon>Pleurotineae</taxon>
        <taxon>Pterulaceae</taxon>
        <taxon>Pterulicium</taxon>
    </lineage>
</organism>
<dbReference type="Gene3D" id="3.40.50.1820">
    <property type="entry name" value="alpha/beta hydrolase"/>
    <property type="match status" value="1"/>
</dbReference>
<dbReference type="Proteomes" id="UP000305067">
    <property type="component" value="Unassembled WGS sequence"/>
</dbReference>
<gene>
    <name evidence="5" type="ORF">BDV98DRAFT_24210</name>
</gene>
<dbReference type="GO" id="GO:0016787">
    <property type="term" value="F:hydrolase activity"/>
    <property type="evidence" value="ECO:0007669"/>
    <property type="project" value="UniProtKB-KW"/>
</dbReference>
<comment type="similarity">
    <text evidence="1 3">Belongs to the type-B carboxylesterase/lipase family.</text>
</comment>
<dbReference type="EMBL" id="ML178814">
    <property type="protein sequence ID" value="TFL07455.1"/>
    <property type="molecule type" value="Genomic_DNA"/>
</dbReference>
<dbReference type="InterPro" id="IPR019826">
    <property type="entry name" value="Carboxylesterase_B_AS"/>
</dbReference>
<keyword evidence="2 3" id="KW-0378">Hydrolase</keyword>
<keyword evidence="6" id="KW-1185">Reference proteome</keyword>
<evidence type="ECO:0000313" key="5">
    <source>
        <dbReference type="EMBL" id="TFL07455.1"/>
    </source>
</evidence>
<dbReference type="AlphaFoldDB" id="A0A5C3QZM3"/>
<accession>A0A5C3QZM3</accession>
<dbReference type="InterPro" id="IPR002018">
    <property type="entry name" value="CarbesteraseB"/>
</dbReference>
<name>A0A5C3QZM3_9AGAR</name>
<protein>
    <recommendedName>
        <fullName evidence="3">Carboxylic ester hydrolase</fullName>
        <ecNumber evidence="3">3.1.1.-</ecNumber>
    </recommendedName>
</protein>
<dbReference type="PROSITE" id="PS00122">
    <property type="entry name" value="CARBOXYLESTERASE_B_1"/>
    <property type="match status" value="1"/>
</dbReference>